<evidence type="ECO:0000313" key="2">
    <source>
        <dbReference type="EMBL" id="CAG8395600.1"/>
    </source>
</evidence>
<protein>
    <submittedName>
        <fullName evidence="2">Uncharacterized protein</fullName>
    </submittedName>
</protein>
<dbReference type="EMBL" id="CAJVPD010000249">
    <property type="protein sequence ID" value="CAG8395600.1"/>
    <property type="molecule type" value="Genomic_DNA"/>
</dbReference>
<dbReference type="InterPro" id="IPR038595">
    <property type="entry name" value="LOR_sf"/>
</dbReference>
<dbReference type="Pfam" id="PF04525">
    <property type="entry name" value="LOR"/>
    <property type="match status" value="1"/>
</dbReference>
<comment type="similarity">
    <text evidence="1">Belongs to the LOR family.</text>
</comment>
<gene>
    <name evidence="2" type="ORF">PSALAMII_LOCUS7120</name>
</gene>
<proteinExistence type="inferred from homology"/>
<dbReference type="OrthoDB" id="5395390at2759"/>
<dbReference type="AlphaFoldDB" id="A0A9W4JIB2"/>
<dbReference type="Gene3D" id="2.40.160.200">
    <property type="entry name" value="LURP1-related"/>
    <property type="match status" value="1"/>
</dbReference>
<dbReference type="InterPro" id="IPR025659">
    <property type="entry name" value="Tubby-like_C"/>
</dbReference>
<dbReference type="SUPFAM" id="SSF54518">
    <property type="entry name" value="Tubby C-terminal domain-like"/>
    <property type="match status" value="1"/>
</dbReference>
<comment type="caution">
    <text evidence="2">The sequence shown here is derived from an EMBL/GenBank/DDBJ whole genome shotgun (WGS) entry which is preliminary data.</text>
</comment>
<sequence>MSSIASTSRSREKPLIPLSHPVAIRSEHVALEETDLRLYPKANRASAAEYIIKNLATASTLFSVTGKKYGSNPGREFRDSTGLPLFELRRATLPIKPWKVRLPGDKSKDLASISMQGASRKIILKVPQNQAAAAESVTLTVVRTTALFTFEVVTSSQTVAHVQENTEINRSAGEVVSGPYHNVPPRRVLDIRLTEGLDASIVSIHQWQH</sequence>
<accession>A0A9W4JIB2</accession>
<reference evidence="2" key="1">
    <citation type="submission" date="2021-07" db="EMBL/GenBank/DDBJ databases">
        <authorList>
            <person name="Branca A.L. A."/>
        </authorList>
    </citation>
    <scope>NUCLEOTIDE SEQUENCE</scope>
</reference>
<name>A0A9W4JIB2_9EURO</name>
<organism evidence="2 3">
    <name type="scientific">Penicillium salamii</name>
    <dbReference type="NCBI Taxonomy" id="1612424"/>
    <lineage>
        <taxon>Eukaryota</taxon>
        <taxon>Fungi</taxon>
        <taxon>Dikarya</taxon>
        <taxon>Ascomycota</taxon>
        <taxon>Pezizomycotina</taxon>
        <taxon>Eurotiomycetes</taxon>
        <taxon>Eurotiomycetidae</taxon>
        <taxon>Eurotiales</taxon>
        <taxon>Aspergillaceae</taxon>
        <taxon>Penicillium</taxon>
    </lineage>
</organism>
<dbReference type="Proteomes" id="UP001152592">
    <property type="component" value="Unassembled WGS sequence"/>
</dbReference>
<dbReference type="InterPro" id="IPR007612">
    <property type="entry name" value="LOR"/>
</dbReference>
<evidence type="ECO:0000313" key="3">
    <source>
        <dbReference type="Proteomes" id="UP001152592"/>
    </source>
</evidence>
<evidence type="ECO:0000256" key="1">
    <source>
        <dbReference type="ARBA" id="ARBA00005437"/>
    </source>
</evidence>